<reference evidence="1 2" key="1">
    <citation type="journal article" date="2022" name="bioRxiv">
        <title>An ancient truncated duplication of the anti-Mullerian hormone receptor type 2 gene is a potential conserved master sex determinant in the Pangasiidae catfish family.</title>
        <authorList>
            <person name="Wen M."/>
            <person name="Pan Q."/>
            <person name="Jouanno E."/>
            <person name="Montfort J."/>
            <person name="Zahm M."/>
            <person name="Cabau C."/>
            <person name="Klopp C."/>
            <person name="Iampietro C."/>
            <person name="Roques C."/>
            <person name="Bouchez O."/>
            <person name="Castinel A."/>
            <person name="Donnadieu C."/>
            <person name="Parrinello H."/>
            <person name="Poncet C."/>
            <person name="Belmonte E."/>
            <person name="Gautier V."/>
            <person name="Avarre J.-C."/>
            <person name="Dugue R."/>
            <person name="Gustiano R."/>
            <person name="Ha T.T.T."/>
            <person name="Campet M."/>
            <person name="Sriphairoj K."/>
            <person name="Ribolli J."/>
            <person name="de Almeida F.L."/>
            <person name="Desvignes T."/>
            <person name="Postlethwait J.H."/>
            <person name="Bucao C.F."/>
            <person name="Robinson-Rechavi M."/>
            <person name="Bobe J."/>
            <person name="Herpin A."/>
            <person name="Guiguen Y."/>
        </authorList>
    </citation>
    <scope>NUCLEOTIDE SEQUENCE [LARGE SCALE GENOMIC DNA]</scope>
    <source>
        <strain evidence="1">YG-Dec2019</strain>
    </source>
</reference>
<accession>A0ACC5WM88</accession>
<dbReference type="Proteomes" id="UP000829447">
    <property type="component" value="Linkage Group LG7"/>
</dbReference>
<protein>
    <submittedName>
        <fullName evidence="1">Uncharacterized protein</fullName>
    </submittedName>
</protein>
<proteinExistence type="predicted"/>
<keyword evidence="2" id="KW-1185">Reference proteome</keyword>
<evidence type="ECO:0000313" key="2">
    <source>
        <dbReference type="Proteomes" id="UP000829447"/>
    </source>
</evidence>
<name>A0ACC5WM88_PANGG</name>
<organism evidence="1 2">
    <name type="scientific">Pangasianodon gigas</name>
    <name type="common">Mekong giant catfish</name>
    <name type="synonym">Pangasius gigas</name>
    <dbReference type="NCBI Taxonomy" id="30993"/>
    <lineage>
        <taxon>Eukaryota</taxon>
        <taxon>Metazoa</taxon>
        <taxon>Chordata</taxon>
        <taxon>Craniata</taxon>
        <taxon>Vertebrata</taxon>
        <taxon>Euteleostomi</taxon>
        <taxon>Actinopterygii</taxon>
        <taxon>Neopterygii</taxon>
        <taxon>Teleostei</taxon>
        <taxon>Ostariophysi</taxon>
        <taxon>Siluriformes</taxon>
        <taxon>Pangasiidae</taxon>
        <taxon>Pangasianodon</taxon>
    </lineage>
</organism>
<evidence type="ECO:0000313" key="1">
    <source>
        <dbReference type="EMBL" id="MCI4380213.1"/>
    </source>
</evidence>
<gene>
    <name evidence="1" type="ORF">PGIGA_G00237140</name>
</gene>
<dbReference type="EMBL" id="CM040460">
    <property type="protein sequence ID" value="MCI4380213.1"/>
    <property type="molecule type" value="Genomic_DNA"/>
</dbReference>
<sequence length="340" mass="38662">MYPSWYTMLTEVLCCGQWTKAARSGEGGKMGRWLAWDSAIMCQLSEAHQAMFPAILTDKRGVDKNVVRLLRDRTEGNTMVKVWGIASSFRHTFEAPPPPRELPSARLLRHAFLLAEANNVQDYRSQILSTFGTVLKMNSTKKDGSSPEEEVVEPGQPDPDEDDKAYQSDTEATDDVVASVPAHINLTTDETTMARPPAFQEDSCSPNPLPGFQQLERFCSLLVEIDLTENKLSITTEQRNKLTDSWNAVEEYDKQPQKFHLLYRTHWGNTLYCRTKRDDLVDAAVIQRVRMAERYAPAQQDISAQHNGLMYTLVKLLWLRLPHNTTASPEKKKKNHHKSL</sequence>
<comment type="caution">
    <text evidence="1">The sequence shown here is derived from an EMBL/GenBank/DDBJ whole genome shotgun (WGS) entry which is preliminary data.</text>
</comment>